<dbReference type="InterPro" id="IPR021814">
    <property type="entry name" value="DUF3394"/>
</dbReference>
<dbReference type="PANTHER" id="PTHR43849:SF2">
    <property type="entry name" value="BLL3936 PROTEIN"/>
    <property type="match status" value="1"/>
</dbReference>
<keyword evidence="1" id="KW-0997">Cell inner membrane</keyword>
<name>A0ABW5QFK1_9HYPH</name>
<evidence type="ECO:0000259" key="3">
    <source>
        <dbReference type="Pfam" id="PF06808"/>
    </source>
</evidence>
<keyword evidence="5" id="KW-1185">Reference proteome</keyword>
<feature type="transmembrane region" description="Helical" evidence="2">
    <location>
        <begin position="205"/>
        <end position="228"/>
    </location>
</feature>
<feature type="transmembrane region" description="Helical" evidence="2">
    <location>
        <begin position="332"/>
        <end position="350"/>
    </location>
</feature>
<protein>
    <submittedName>
        <fullName evidence="4">TRAP transporter permease</fullName>
    </submittedName>
</protein>
<feature type="domain" description="TRAP C4-dicarboxylate transport system permease DctM subunit" evidence="3">
    <location>
        <begin position="147"/>
        <end position="681"/>
    </location>
</feature>
<feature type="transmembrane region" description="Helical" evidence="2">
    <location>
        <begin position="477"/>
        <end position="499"/>
    </location>
</feature>
<feature type="transmembrane region" description="Helical" evidence="2">
    <location>
        <begin position="845"/>
        <end position="862"/>
    </location>
</feature>
<comment type="function">
    <text evidence="1">Part of the tripartite ATP-independent periplasmic (TRAP) transport system.</text>
</comment>
<feature type="transmembrane region" description="Helical" evidence="2">
    <location>
        <begin position="565"/>
        <end position="582"/>
    </location>
</feature>
<feature type="transmembrane region" description="Helical" evidence="2">
    <location>
        <begin position="686"/>
        <end position="703"/>
    </location>
</feature>
<evidence type="ECO:0000256" key="1">
    <source>
        <dbReference type="RuleBase" id="RU369079"/>
    </source>
</evidence>
<feature type="transmembrane region" description="Helical" evidence="2">
    <location>
        <begin position="715"/>
        <end position="733"/>
    </location>
</feature>
<feature type="transmembrane region" description="Helical" evidence="2">
    <location>
        <begin position="405"/>
        <end position="426"/>
    </location>
</feature>
<dbReference type="Pfam" id="PF11874">
    <property type="entry name" value="DUF3394"/>
    <property type="match status" value="1"/>
</dbReference>
<keyword evidence="2" id="KW-1133">Transmembrane helix</keyword>
<feature type="transmembrane region" description="Helical" evidence="2">
    <location>
        <begin position="371"/>
        <end position="393"/>
    </location>
</feature>
<reference evidence="5" key="1">
    <citation type="journal article" date="2019" name="Int. J. Syst. Evol. Microbiol.">
        <title>The Global Catalogue of Microorganisms (GCM) 10K type strain sequencing project: providing services to taxonomists for standard genome sequencing and annotation.</title>
        <authorList>
            <consortium name="The Broad Institute Genomics Platform"/>
            <consortium name="The Broad Institute Genome Sequencing Center for Infectious Disease"/>
            <person name="Wu L."/>
            <person name="Ma J."/>
        </authorList>
    </citation>
    <scope>NUCLEOTIDE SEQUENCE [LARGE SCALE GENOMIC DNA]</scope>
    <source>
        <strain evidence="5">CCM 7427</strain>
    </source>
</reference>
<proteinExistence type="predicted"/>
<keyword evidence="2" id="KW-0472">Membrane</keyword>
<dbReference type="Pfam" id="PF06808">
    <property type="entry name" value="DctM"/>
    <property type="match status" value="1"/>
</dbReference>
<feature type="transmembrane region" description="Helical" evidence="2">
    <location>
        <begin position="589"/>
        <end position="613"/>
    </location>
</feature>
<feature type="transmembrane region" description="Helical" evidence="2">
    <location>
        <begin position="530"/>
        <end position="553"/>
    </location>
</feature>
<feature type="transmembrane region" description="Helical" evidence="2">
    <location>
        <begin position="160"/>
        <end position="177"/>
    </location>
</feature>
<keyword evidence="1" id="KW-0813">Transport</keyword>
<comment type="caution">
    <text evidence="4">The sequence shown here is derived from an EMBL/GenBank/DDBJ whole genome shotgun (WGS) entry which is preliminary data.</text>
</comment>
<dbReference type="Proteomes" id="UP001597521">
    <property type="component" value="Unassembled WGS sequence"/>
</dbReference>
<sequence length="879" mass="94201">MSKDNGVVGPASVEPEVHDRAELERLVAEADTGGRQPRSRAARTVLFVVPLLWALFQLWYASPLPFQLRIGVFNATEARAIHLAFAIFLVFAAFPATRKSPRDHVPWLDWIIGLIAAGCSAYLFVFQSELSARPGLPTTTDLVVGILGVVLLLEAARRSIGIALPIVCLLFLAYAYFGPYMPDLFAHRGASISRMATQYWLTSEGVFGVALGVSTAFVFLFVLFGSLLEKAGAGNYFIKVAFALLGHLRGGPAKAAVLGSGATGLISGSSVANVVTTGTFTIPLMKRVGYDPVKAGAVEVSASVNGQLMPPVMGAAAFLIAEYVGIPYSEVVRHAIIPALLTYISLFYLVDIEARKANLKGLPRERSRSRLMSLALFGMTAAAFVLFCGLVYYGLGWTRTLFGSAASWAVGIGALAIYVGSVAFRARYPDLEVDDPNATEVKLPDTLEVAPAGVHYLMPVFILVWCLMVEELSPGLSAFYGTCALMFLVITQRPLIALFRGGRHIWSEFRAGFSDLLDGLVTGSRNMIGIAIATAAAGIVVGTVALTGIGLALTEIVITLSGGNLIIMLLMTAVICMVLGLGMPTTANYVVVATLIAPVIVDVATLNDVAVALVAVHLYVFYFGLMADVTPPVGLASFAASAISRADPVKTGVQAFTYEMRTAILPLIFIFNHQLLLIGVDNWLKFVLVVTSALAGMLVFVSVTQQIFITRSRLYETAALLLACAMLFLPGMFMDRLVPATMDAPAENIVQIAEDAGPGTFLRVEVAGVDLGGNDYTRVMRLPLGESGEGVERLTNAGIQVTSFAGQTQVVNVRFRSQAERLGLEAGQTVTRVLLPNTQRPPQELLYLPAFLLIGIIAALQWRRRSWDQPGMPRRPAAA</sequence>
<feature type="transmembrane region" description="Helical" evidence="2">
    <location>
        <begin position="108"/>
        <end position="128"/>
    </location>
</feature>
<dbReference type="InterPro" id="IPR011853">
    <property type="entry name" value="TRAP_DctM-Dct_fused"/>
</dbReference>
<feature type="transmembrane region" description="Helical" evidence="2">
    <location>
        <begin position="41"/>
        <end position="60"/>
    </location>
</feature>
<organism evidence="4 5">
    <name type="scientific">Devosia albogilva</name>
    <dbReference type="NCBI Taxonomy" id="429726"/>
    <lineage>
        <taxon>Bacteria</taxon>
        <taxon>Pseudomonadati</taxon>
        <taxon>Pseudomonadota</taxon>
        <taxon>Alphaproteobacteria</taxon>
        <taxon>Hyphomicrobiales</taxon>
        <taxon>Devosiaceae</taxon>
        <taxon>Devosia</taxon>
    </lineage>
</organism>
<evidence type="ECO:0000313" key="5">
    <source>
        <dbReference type="Proteomes" id="UP001597521"/>
    </source>
</evidence>
<dbReference type="PANTHER" id="PTHR43849">
    <property type="entry name" value="BLL3936 PROTEIN"/>
    <property type="match status" value="1"/>
</dbReference>
<dbReference type="InterPro" id="IPR010656">
    <property type="entry name" value="DctM"/>
</dbReference>
<feature type="transmembrane region" description="Helical" evidence="2">
    <location>
        <begin position="80"/>
        <end position="96"/>
    </location>
</feature>
<dbReference type="NCBIfam" id="TIGR02123">
    <property type="entry name" value="TRAP_fused"/>
    <property type="match status" value="1"/>
</dbReference>
<comment type="subcellular location">
    <subcellularLocation>
        <location evidence="1">Cell inner membrane</location>
        <topology evidence="1">Multi-pass membrane protein</topology>
    </subcellularLocation>
</comment>
<dbReference type="RefSeq" id="WP_386830738.1">
    <property type="nucleotide sequence ID" value="NZ_JBHUNP010000001.1"/>
</dbReference>
<feature type="transmembrane region" description="Helical" evidence="2">
    <location>
        <begin position="619"/>
        <end position="643"/>
    </location>
</feature>
<keyword evidence="1" id="KW-1003">Cell membrane</keyword>
<feature type="transmembrane region" description="Helical" evidence="2">
    <location>
        <begin position="308"/>
        <end position="326"/>
    </location>
</feature>
<evidence type="ECO:0000256" key="2">
    <source>
        <dbReference type="SAM" id="Phobius"/>
    </source>
</evidence>
<keyword evidence="2" id="KW-0812">Transmembrane</keyword>
<feature type="transmembrane region" description="Helical" evidence="2">
    <location>
        <begin position="663"/>
        <end position="680"/>
    </location>
</feature>
<gene>
    <name evidence="4" type="ORF">ACFSX5_00465</name>
</gene>
<evidence type="ECO:0000313" key="4">
    <source>
        <dbReference type="EMBL" id="MFD2646261.1"/>
    </source>
</evidence>
<feature type="transmembrane region" description="Helical" evidence="2">
    <location>
        <begin position="134"/>
        <end position="153"/>
    </location>
</feature>
<dbReference type="EMBL" id="JBHUNP010000001">
    <property type="protein sequence ID" value="MFD2646261.1"/>
    <property type="molecule type" value="Genomic_DNA"/>
</dbReference>
<accession>A0ABW5QFK1</accession>